<keyword evidence="2" id="KW-1185">Reference proteome</keyword>
<evidence type="ECO:0000313" key="2">
    <source>
        <dbReference type="Proteomes" id="UP000276133"/>
    </source>
</evidence>
<evidence type="ECO:0000313" key="1">
    <source>
        <dbReference type="EMBL" id="RNA20800.1"/>
    </source>
</evidence>
<accession>A0A3M7RB84</accession>
<organism evidence="1 2">
    <name type="scientific">Brachionus plicatilis</name>
    <name type="common">Marine rotifer</name>
    <name type="synonym">Brachionus muelleri</name>
    <dbReference type="NCBI Taxonomy" id="10195"/>
    <lineage>
        <taxon>Eukaryota</taxon>
        <taxon>Metazoa</taxon>
        <taxon>Spiralia</taxon>
        <taxon>Gnathifera</taxon>
        <taxon>Rotifera</taxon>
        <taxon>Eurotatoria</taxon>
        <taxon>Monogononta</taxon>
        <taxon>Pseudotrocha</taxon>
        <taxon>Ploima</taxon>
        <taxon>Brachionidae</taxon>
        <taxon>Brachionus</taxon>
    </lineage>
</organism>
<proteinExistence type="predicted"/>
<protein>
    <submittedName>
        <fullName evidence="1">Uncharacterized protein</fullName>
    </submittedName>
</protein>
<comment type="caution">
    <text evidence="1">The sequence shown here is derived from an EMBL/GenBank/DDBJ whole genome shotgun (WGS) entry which is preliminary data.</text>
</comment>
<dbReference type="Proteomes" id="UP000276133">
    <property type="component" value="Unassembled WGS sequence"/>
</dbReference>
<dbReference type="AlphaFoldDB" id="A0A3M7RB84"/>
<gene>
    <name evidence="1" type="ORF">BpHYR1_050110</name>
</gene>
<name>A0A3M7RB84_BRAPC</name>
<reference evidence="1 2" key="1">
    <citation type="journal article" date="2018" name="Sci. Rep.">
        <title>Genomic signatures of local adaptation to the degree of environmental predictability in rotifers.</title>
        <authorList>
            <person name="Franch-Gras L."/>
            <person name="Hahn C."/>
            <person name="Garcia-Roger E.M."/>
            <person name="Carmona M.J."/>
            <person name="Serra M."/>
            <person name="Gomez A."/>
        </authorList>
    </citation>
    <scope>NUCLEOTIDE SEQUENCE [LARGE SCALE GENOMIC DNA]</scope>
    <source>
        <strain evidence="1">HYR1</strain>
    </source>
</reference>
<dbReference type="EMBL" id="REGN01003781">
    <property type="protein sequence ID" value="RNA20800.1"/>
    <property type="molecule type" value="Genomic_DNA"/>
</dbReference>
<sequence length="88" mass="10237">MSSIILSFCYSLSESKKFETSCHYFIKRVNCIVFFFCNYLEHPLIFPLRMIAEFDVEKYLIDGAQPAIEFFKNASLRSISSGLYALRS</sequence>